<accession>A0ABU3E8K5</accession>
<dbReference type="EMBL" id="JAVRQI010000001">
    <property type="protein sequence ID" value="MDT1060555.1"/>
    <property type="molecule type" value="Genomic_DNA"/>
</dbReference>
<evidence type="ECO:0000313" key="2">
    <source>
        <dbReference type="Proteomes" id="UP001251085"/>
    </source>
</evidence>
<evidence type="ECO:0000313" key="1">
    <source>
        <dbReference type="EMBL" id="MDT1060555.1"/>
    </source>
</evidence>
<dbReference type="GO" id="GO:0016787">
    <property type="term" value="F:hydrolase activity"/>
    <property type="evidence" value="ECO:0007669"/>
    <property type="project" value="UniProtKB-KW"/>
</dbReference>
<dbReference type="InterPro" id="IPR029058">
    <property type="entry name" value="AB_hydrolase_fold"/>
</dbReference>
<proteinExistence type="predicted"/>
<keyword evidence="1" id="KW-0378">Hydrolase</keyword>
<gene>
    <name evidence="1" type="ORF">RM190_01725</name>
</gene>
<dbReference type="SUPFAM" id="SSF53474">
    <property type="entry name" value="alpha/beta-Hydrolases"/>
    <property type="match status" value="1"/>
</dbReference>
<dbReference type="Proteomes" id="UP001251085">
    <property type="component" value="Unassembled WGS sequence"/>
</dbReference>
<protein>
    <submittedName>
        <fullName evidence="1">Dienelactone hydrolase</fullName>
    </submittedName>
</protein>
<organism evidence="1 2">
    <name type="scientific">Paracoccus broussonetiae</name>
    <dbReference type="NCBI Taxonomy" id="3075834"/>
    <lineage>
        <taxon>Bacteria</taxon>
        <taxon>Pseudomonadati</taxon>
        <taxon>Pseudomonadota</taxon>
        <taxon>Alphaproteobacteria</taxon>
        <taxon>Rhodobacterales</taxon>
        <taxon>Paracoccaceae</taxon>
        <taxon>Paracoccus</taxon>
    </lineage>
</organism>
<comment type="caution">
    <text evidence="1">The sequence shown here is derived from an EMBL/GenBank/DDBJ whole genome shotgun (WGS) entry which is preliminary data.</text>
</comment>
<name>A0ABU3E8K5_9RHOB</name>
<keyword evidence="2" id="KW-1185">Reference proteome</keyword>
<dbReference type="Gene3D" id="3.40.50.1820">
    <property type="entry name" value="alpha/beta hydrolase"/>
    <property type="match status" value="1"/>
</dbReference>
<sequence>MRQRLIVMGGAAAAIILVILGLNTARNAAGWQPITQTPAEREAMLASAWEIRQPPTPGPHKAAVLLSGCDGVHDNMDYWANVLLGQDRTVMILDSHSPRKLDKVQSWRAVCAGQILPGSERAGDLAVAMAALRRMPGIRPEDTMVLGASHGGWTAMEFMAELDSDKPPPGLTEWPEDPHSLAARVGPVVLLYPYCGLLSRGEEGRWPEGARGLMILAEKDSITDPDACRLMADKLVSKGVDLHSITLPGINHGFDQSERSALSSLQLDPAARKKATSLVTRFLQGFALRKAGL</sequence>
<dbReference type="RefSeq" id="WP_311757650.1">
    <property type="nucleotide sequence ID" value="NZ_JAVRQI010000001.1"/>
</dbReference>
<reference evidence="2" key="1">
    <citation type="submission" date="2023-07" db="EMBL/GenBank/DDBJ databases">
        <title>Characterization of two Paracoccaceae strains isolated from Phycosphere and proposal of Xinfangfangia lacusdiani sp. nov.</title>
        <authorList>
            <person name="Deng Y."/>
            <person name="Zhang Y.Q."/>
        </authorList>
    </citation>
    <scope>NUCLEOTIDE SEQUENCE [LARGE SCALE GENOMIC DNA]</scope>
    <source>
        <strain evidence="2">CPCC 101403</strain>
    </source>
</reference>